<evidence type="ECO:0000259" key="2">
    <source>
        <dbReference type="Pfam" id="PF25597"/>
    </source>
</evidence>
<dbReference type="PANTHER" id="PTHR42648:SF27">
    <property type="entry name" value="RNA-DIRECTED DNA POLYMERASE"/>
    <property type="match status" value="1"/>
</dbReference>
<accession>A0AAW2M2G0</accession>
<dbReference type="AlphaFoldDB" id="A0AAW2M2G0"/>
<feature type="region of interest" description="Disordered" evidence="1">
    <location>
        <begin position="118"/>
        <end position="146"/>
    </location>
</feature>
<reference evidence="3" key="2">
    <citation type="journal article" date="2024" name="Plant">
        <title>Genomic evolution and insights into agronomic trait innovations of Sesamum species.</title>
        <authorList>
            <person name="Miao H."/>
            <person name="Wang L."/>
            <person name="Qu L."/>
            <person name="Liu H."/>
            <person name="Sun Y."/>
            <person name="Le M."/>
            <person name="Wang Q."/>
            <person name="Wei S."/>
            <person name="Zheng Y."/>
            <person name="Lin W."/>
            <person name="Duan Y."/>
            <person name="Cao H."/>
            <person name="Xiong S."/>
            <person name="Wang X."/>
            <person name="Wei L."/>
            <person name="Li C."/>
            <person name="Ma Q."/>
            <person name="Ju M."/>
            <person name="Zhao R."/>
            <person name="Li G."/>
            <person name="Mu C."/>
            <person name="Tian Q."/>
            <person name="Mei H."/>
            <person name="Zhang T."/>
            <person name="Gao T."/>
            <person name="Zhang H."/>
        </authorList>
    </citation>
    <scope>NUCLEOTIDE SEQUENCE</scope>
    <source>
        <strain evidence="3">KEN8</strain>
    </source>
</reference>
<protein>
    <recommendedName>
        <fullName evidence="2">Retroviral polymerase SH3-like domain-containing protein</fullName>
    </recommendedName>
</protein>
<evidence type="ECO:0000256" key="1">
    <source>
        <dbReference type="SAM" id="MobiDB-lite"/>
    </source>
</evidence>
<dbReference type="PANTHER" id="PTHR42648">
    <property type="entry name" value="TRANSPOSASE, PUTATIVE-RELATED"/>
    <property type="match status" value="1"/>
</dbReference>
<organism evidence="3">
    <name type="scientific">Sesamum calycinum</name>
    <dbReference type="NCBI Taxonomy" id="2727403"/>
    <lineage>
        <taxon>Eukaryota</taxon>
        <taxon>Viridiplantae</taxon>
        <taxon>Streptophyta</taxon>
        <taxon>Embryophyta</taxon>
        <taxon>Tracheophyta</taxon>
        <taxon>Spermatophyta</taxon>
        <taxon>Magnoliopsida</taxon>
        <taxon>eudicotyledons</taxon>
        <taxon>Gunneridae</taxon>
        <taxon>Pentapetalae</taxon>
        <taxon>asterids</taxon>
        <taxon>lamiids</taxon>
        <taxon>Lamiales</taxon>
        <taxon>Pedaliaceae</taxon>
        <taxon>Sesamum</taxon>
    </lineage>
</organism>
<dbReference type="EMBL" id="JACGWM010000015">
    <property type="protein sequence ID" value="KAL0324670.1"/>
    <property type="molecule type" value="Genomic_DNA"/>
</dbReference>
<evidence type="ECO:0000313" key="3">
    <source>
        <dbReference type="EMBL" id="KAL0324670.1"/>
    </source>
</evidence>
<feature type="compositionally biased region" description="Polar residues" evidence="1">
    <location>
        <begin position="128"/>
        <end position="146"/>
    </location>
</feature>
<feature type="domain" description="Retroviral polymerase SH3-like" evidence="2">
    <location>
        <begin position="67"/>
        <end position="117"/>
    </location>
</feature>
<dbReference type="Pfam" id="PF25597">
    <property type="entry name" value="SH3_retrovirus"/>
    <property type="match status" value="1"/>
</dbReference>
<comment type="caution">
    <text evidence="3">The sequence shown here is derived from an EMBL/GenBank/DDBJ whole genome shotgun (WGS) entry which is preliminary data.</text>
</comment>
<dbReference type="InterPro" id="IPR039537">
    <property type="entry name" value="Retrotran_Ty1/copia-like"/>
</dbReference>
<name>A0AAW2M2G0_9LAMI</name>
<dbReference type="InterPro" id="IPR057670">
    <property type="entry name" value="SH3_retrovirus"/>
</dbReference>
<proteinExistence type="predicted"/>
<reference evidence="3" key="1">
    <citation type="submission" date="2020-06" db="EMBL/GenBank/DDBJ databases">
        <authorList>
            <person name="Li T."/>
            <person name="Hu X."/>
            <person name="Zhang T."/>
            <person name="Song X."/>
            <person name="Zhang H."/>
            <person name="Dai N."/>
            <person name="Sheng W."/>
            <person name="Hou X."/>
            <person name="Wei L."/>
        </authorList>
    </citation>
    <scope>NUCLEOTIDE SEQUENCE</scope>
    <source>
        <strain evidence="3">KEN8</strain>
        <tissue evidence="3">Leaf</tissue>
    </source>
</reference>
<gene>
    <name evidence="3" type="ORF">Scaly_2434100</name>
</gene>
<sequence length="306" mass="35376">MIRSMMSFTELPSSFWGYALGTAAELLNMAPSKTIPQTPYEIWHGKPASYKYLRVWGSPVCVKRLVEDKLNSRSSPCRLIGYLKETVGYYFYDPSEQKIFVSRNAVFLKKSFPTDSRQDEVLHEESSEAPQQNDTTSFEPSVPTNSVPVLCKSTRESRPPKRHGFIGLTRWYDYEIGQMDVKTAFLNGYVEEEIFLDQPKGFTFVVEEQKATLKRGCPHKFSMKDMGETSYIFGIKIYRDRYRMMLELTQSSYIEKVLKRFKMENSKRGFFPMRHGIKLSKKQSPKSDEELKRMLDIPYAAAAGSI</sequence>